<comment type="similarity">
    <text evidence="1">Belongs to the ATP-dependent AMP-binding enzyme family.</text>
</comment>
<reference evidence="7 8" key="1">
    <citation type="submission" date="2018-11" db="EMBL/GenBank/DDBJ databases">
        <title>Draft genome sequence of Gordonia sp. RS15-1S isolated from rice stems.</title>
        <authorList>
            <person name="Muangham S."/>
        </authorList>
    </citation>
    <scope>NUCLEOTIDE SEQUENCE [LARGE SCALE GENOMIC DNA]</scope>
    <source>
        <strain evidence="7 8">RS15-1S</strain>
    </source>
</reference>
<feature type="domain" description="AMP-dependent synthetase/ligase" evidence="5">
    <location>
        <begin position="34"/>
        <end position="362"/>
    </location>
</feature>
<dbReference type="EMBL" id="RKMH01000022">
    <property type="protein sequence ID" value="RPA56865.1"/>
    <property type="molecule type" value="Genomic_DNA"/>
</dbReference>
<gene>
    <name evidence="7" type="ORF">EF294_20540</name>
</gene>
<protein>
    <submittedName>
        <fullName evidence="7">Acyl-CoA synthetase</fullName>
    </submittedName>
</protein>
<dbReference type="GO" id="GO:0044539">
    <property type="term" value="P:long-chain fatty acid import into cell"/>
    <property type="evidence" value="ECO:0007669"/>
    <property type="project" value="TreeGrafter"/>
</dbReference>
<dbReference type="RefSeq" id="WP_123932882.1">
    <property type="nucleotide sequence ID" value="NZ_JBPSDP010000021.1"/>
</dbReference>
<dbReference type="SUPFAM" id="SSF56801">
    <property type="entry name" value="Acetyl-CoA synthetase-like"/>
    <property type="match status" value="1"/>
</dbReference>
<dbReference type="GO" id="GO:0005524">
    <property type="term" value="F:ATP binding"/>
    <property type="evidence" value="ECO:0007669"/>
    <property type="project" value="UniProtKB-KW"/>
</dbReference>
<keyword evidence="4" id="KW-0067">ATP-binding</keyword>
<evidence type="ECO:0000256" key="1">
    <source>
        <dbReference type="ARBA" id="ARBA00006432"/>
    </source>
</evidence>
<dbReference type="InterPro" id="IPR042099">
    <property type="entry name" value="ANL_N_sf"/>
</dbReference>
<dbReference type="GO" id="GO:0005886">
    <property type="term" value="C:plasma membrane"/>
    <property type="evidence" value="ECO:0007669"/>
    <property type="project" value="TreeGrafter"/>
</dbReference>
<name>A0A3N4G3A1_9ACTN</name>
<evidence type="ECO:0000313" key="8">
    <source>
        <dbReference type="Proteomes" id="UP000267536"/>
    </source>
</evidence>
<dbReference type="InterPro" id="IPR000873">
    <property type="entry name" value="AMP-dep_synth/lig_dom"/>
</dbReference>
<keyword evidence="8" id="KW-1185">Reference proteome</keyword>
<keyword evidence="3" id="KW-0547">Nucleotide-binding</keyword>
<evidence type="ECO:0000259" key="6">
    <source>
        <dbReference type="Pfam" id="PF13193"/>
    </source>
</evidence>
<dbReference type="PANTHER" id="PTHR43107:SF15">
    <property type="entry name" value="FATTY ACID TRANSPORT PROTEIN 3, ISOFORM A"/>
    <property type="match status" value="1"/>
</dbReference>
<evidence type="ECO:0000313" key="7">
    <source>
        <dbReference type="EMBL" id="RPA56865.1"/>
    </source>
</evidence>
<dbReference type="GO" id="GO:0004467">
    <property type="term" value="F:long-chain fatty acid-CoA ligase activity"/>
    <property type="evidence" value="ECO:0007669"/>
    <property type="project" value="TreeGrafter"/>
</dbReference>
<dbReference type="Pfam" id="PF13193">
    <property type="entry name" value="AMP-binding_C"/>
    <property type="match status" value="1"/>
</dbReference>
<evidence type="ECO:0000256" key="2">
    <source>
        <dbReference type="ARBA" id="ARBA00022598"/>
    </source>
</evidence>
<accession>A0A3N4G3A1</accession>
<dbReference type="AlphaFoldDB" id="A0A3N4G3A1"/>
<dbReference type="Gene3D" id="3.40.50.12780">
    <property type="entry name" value="N-terminal domain of ligase-like"/>
    <property type="match status" value="1"/>
</dbReference>
<dbReference type="PANTHER" id="PTHR43107">
    <property type="entry name" value="LONG-CHAIN FATTY ACID TRANSPORT PROTEIN"/>
    <property type="match status" value="1"/>
</dbReference>
<evidence type="ECO:0000256" key="3">
    <source>
        <dbReference type="ARBA" id="ARBA00022741"/>
    </source>
</evidence>
<dbReference type="Pfam" id="PF00501">
    <property type="entry name" value="AMP-binding"/>
    <property type="match status" value="1"/>
</dbReference>
<dbReference type="InterPro" id="IPR045851">
    <property type="entry name" value="AMP-bd_C_sf"/>
</dbReference>
<proteinExistence type="inferred from homology"/>
<dbReference type="OrthoDB" id="9803968at2"/>
<evidence type="ECO:0000259" key="5">
    <source>
        <dbReference type="Pfam" id="PF00501"/>
    </source>
</evidence>
<dbReference type="GO" id="GO:0005324">
    <property type="term" value="F:long-chain fatty acid transmembrane transporter activity"/>
    <property type="evidence" value="ECO:0007669"/>
    <property type="project" value="TreeGrafter"/>
</dbReference>
<dbReference type="InterPro" id="IPR025110">
    <property type="entry name" value="AMP-bd_C"/>
</dbReference>
<dbReference type="Proteomes" id="UP000267536">
    <property type="component" value="Unassembled WGS sequence"/>
</dbReference>
<dbReference type="PROSITE" id="PS00455">
    <property type="entry name" value="AMP_BINDING"/>
    <property type="match status" value="1"/>
</dbReference>
<dbReference type="Gene3D" id="3.30.300.30">
    <property type="match status" value="1"/>
</dbReference>
<comment type="caution">
    <text evidence="7">The sequence shown here is derived from an EMBL/GenBank/DDBJ whole genome shotgun (WGS) entry which is preliminary data.</text>
</comment>
<sequence>MTEPSTAVALGSSTATITSLLSALTDVDDRGIEHEGGFLSYAEHLRQSANCARRLREQLGDTTTPHIGVLLDNVVEFSILVAAAALDGLVIVGLNTTRRGAALAADITRADCRFVLVDDHTAPLLADVPLDVPVHRVSRYTEPDSVAAPTIARESSPDELLMLIFTSGTTGDPKAVRCTQRTFAAAGVMLAERFGIGADDVVGLSMPMFHSNAMIAGWSVALAGGASMVLRRKFSASGFVADVRHRGVTYANYVGKPLNYILATPESPDDATSSLRIMYGNEATAADRERFAARFGCRVVDGFGSTEGGVAITRTPDTPVDALGPMLPPVAVVNLDSGTPTRIGEIGEIVNTSGPGLFSGYYNSPEATAERMRGGIYHTGDLAWVDDAGYLHFAGRLGDWMRVDGENLGTGPIERILLRHPSVRQVAVFGVGVEIGDEIEAVLVTDGDLDPAELTDFLSAQDDLGPKQWPHRIRVVDALPETATFKTLKHRLREAAEPPTWVRVGGRYRRP</sequence>
<dbReference type="InterPro" id="IPR020845">
    <property type="entry name" value="AMP-binding_CS"/>
</dbReference>
<feature type="domain" description="AMP-binding enzyme C-terminal" evidence="6">
    <location>
        <begin position="413"/>
        <end position="486"/>
    </location>
</feature>
<evidence type="ECO:0000256" key="4">
    <source>
        <dbReference type="ARBA" id="ARBA00022840"/>
    </source>
</evidence>
<organism evidence="7 8">
    <name type="scientific">Gordonia oryzae</name>
    <dbReference type="NCBI Taxonomy" id="2487349"/>
    <lineage>
        <taxon>Bacteria</taxon>
        <taxon>Bacillati</taxon>
        <taxon>Actinomycetota</taxon>
        <taxon>Actinomycetes</taxon>
        <taxon>Mycobacteriales</taxon>
        <taxon>Gordoniaceae</taxon>
        <taxon>Gordonia</taxon>
    </lineage>
</organism>
<keyword evidence="2" id="KW-0436">Ligase</keyword>